<sequence length="551" mass="57207">MQSPVQPASRQPVGGTASPVSGYSSVRLPGRVISPGTSGVQVLHRDVSAPLPAGLLQRGQSDVIRSTRTNVVITGAGSGMLPVRHAPQLSYPGTTARTTVVPAGIATEGGQRKTSPAVIQAWQPMSLSSQGSYVGISQTPVRAPAVRQASSIVLPSRHFDGVLAASTPLASSRPTPCLTTRPSPLIVSRQILENGLASTVKQVSDDISATVPGLTLKDSPQPLEGLPETPAVASRPEVTAADSAKLVSGSITISPFASSLGRTQPQLAAFPSSSLTSPRYTLGQAQPPLPTHQSLPTPLMSPLMSLRPSPEDAPQRSYSTATTTTAAPQRFQSSAITTTTAPQRFQSSVSTTTTAPQRFQSSVSTTTTVPGDGFLNRSTATVVLAAQATAAPTDAARPGQAGGPVAMSGARSPPRTEGRGAYPMTVIRAWDSPAVPGLAPPTAPSGAAMAALAMASASGPSKPQMPTTIWAPRDMILPSSRQQIPPDERAARAYSRQQEQEAAGRRRRWSLERKNASGMRRGPGEDVDFSSKFLRLQAKLGNLAEEGTVSL</sequence>
<keyword evidence="3" id="KW-1185">Reference proteome</keyword>
<feature type="compositionally biased region" description="Polar residues" evidence="1">
    <location>
        <begin position="330"/>
        <end position="366"/>
    </location>
</feature>
<gene>
    <name evidence="2" type="ORF">PGLA1383_LOCUS26964</name>
</gene>
<evidence type="ECO:0000313" key="3">
    <source>
        <dbReference type="Proteomes" id="UP000654075"/>
    </source>
</evidence>
<comment type="caution">
    <text evidence="2">The sequence shown here is derived from an EMBL/GenBank/DDBJ whole genome shotgun (WGS) entry which is preliminary data.</text>
</comment>
<feature type="region of interest" description="Disordered" evidence="1">
    <location>
        <begin position="269"/>
        <end position="366"/>
    </location>
</feature>
<reference evidence="2" key="1">
    <citation type="submission" date="2021-02" db="EMBL/GenBank/DDBJ databases">
        <authorList>
            <person name="Dougan E. K."/>
            <person name="Rhodes N."/>
            <person name="Thang M."/>
            <person name="Chan C."/>
        </authorList>
    </citation>
    <scope>NUCLEOTIDE SEQUENCE</scope>
</reference>
<proteinExistence type="predicted"/>
<name>A0A813FFB9_POLGL</name>
<feature type="compositionally biased region" description="Basic and acidic residues" evidence="1">
    <location>
        <begin position="498"/>
        <end position="515"/>
    </location>
</feature>
<accession>A0A813FFB9</accession>
<dbReference type="EMBL" id="CAJNNV010024244">
    <property type="protein sequence ID" value="CAE8609138.1"/>
    <property type="molecule type" value="Genomic_DNA"/>
</dbReference>
<feature type="region of interest" description="Disordered" evidence="1">
    <location>
        <begin position="393"/>
        <end position="418"/>
    </location>
</feature>
<feature type="compositionally biased region" description="Polar residues" evidence="1">
    <location>
        <begin position="269"/>
        <end position="279"/>
    </location>
</feature>
<evidence type="ECO:0000256" key="1">
    <source>
        <dbReference type="SAM" id="MobiDB-lite"/>
    </source>
</evidence>
<dbReference type="AlphaFoldDB" id="A0A813FFB9"/>
<evidence type="ECO:0000313" key="2">
    <source>
        <dbReference type="EMBL" id="CAE8609138.1"/>
    </source>
</evidence>
<dbReference type="Proteomes" id="UP000654075">
    <property type="component" value="Unassembled WGS sequence"/>
</dbReference>
<feature type="region of interest" description="Disordered" evidence="1">
    <location>
        <begin position="218"/>
        <end position="237"/>
    </location>
</feature>
<feature type="region of interest" description="Disordered" evidence="1">
    <location>
        <begin position="479"/>
        <end position="527"/>
    </location>
</feature>
<feature type="compositionally biased region" description="Low complexity" evidence="1">
    <location>
        <begin position="294"/>
        <end position="308"/>
    </location>
</feature>
<feature type="region of interest" description="Disordered" evidence="1">
    <location>
        <begin position="1"/>
        <end position="24"/>
    </location>
</feature>
<organism evidence="2 3">
    <name type="scientific">Polarella glacialis</name>
    <name type="common">Dinoflagellate</name>
    <dbReference type="NCBI Taxonomy" id="89957"/>
    <lineage>
        <taxon>Eukaryota</taxon>
        <taxon>Sar</taxon>
        <taxon>Alveolata</taxon>
        <taxon>Dinophyceae</taxon>
        <taxon>Suessiales</taxon>
        <taxon>Suessiaceae</taxon>
        <taxon>Polarella</taxon>
    </lineage>
</organism>
<protein>
    <submittedName>
        <fullName evidence="2">Uncharacterized protein</fullName>
    </submittedName>
</protein>